<dbReference type="Proteomes" id="UP000030004">
    <property type="component" value="Unassembled WGS sequence"/>
</dbReference>
<dbReference type="STRING" id="1461694.ATO9_15425"/>
<protein>
    <recommendedName>
        <fullName evidence="3">DUF1223 domain-containing protein</fullName>
    </recommendedName>
</protein>
<dbReference type="SUPFAM" id="SSF52833">
    <property type="entry name" value="Thioredoxin-like"/>
    <property type="match status" value="1"/>
</dbReference>
<dbReference type="InterPro" id="IPR036249">
    <property type="entry name" value="Thioredoxin-like_sf"/>
</dbReference>
<dbReference type="Pfam" id="PF06764">
    <property type="entry name" value="DUF1223"/>
    <property type="match status" value="1"/>
</dbReference>
<dbReference type="InterPro" id="IPR010634">
    <property type="entry name" value="DUF1223"/>
</dbReference>
<dbReference type="EMBL" id="AQQX01000006">
    <property type="protein sequence ID" value="KGM47984.1"/>
    <property type="molecule type" value="Genomic_DNA"/>
</dbReference>
<sequence>MVLGGIPALAEEDRPVVVELFTSQGCSSCPPADAFLSVLAPRDDVIALGFHVDYWDYIGWKDVFASRHFSERQRAYAKAAGRRSVYTPQMIISGTKDVIGNHPMDVTELIDEHRDRPTRIDLDLTRGPGGVITVDAEALTPFPHPLLIQLIRYLPEAKVEITRGENAGHKLVYSNIVTDWSILAEWDARQPFKADVPIKGDAPVVVLVQQKGPGAIEAAARLR</sequence>
<evidence type="ECO:0000313" key="1">
    <source>
        <dbReference type="EMBL" id="KGM47984.1"/>
    </source>
</evidence>
<accession>A0A0A0EC15</accession>
<reference evidence="1 2" key="1">
    <citation type="journal article" date="2015" name="Antonie Van Leeuwenhoek">
        <title>Pseudooceanicola atlanticus gen. nov. sp. nov., isolated from surface seawater of the Atlantic Ocean and reclassification of Oceanicola batsensis, Oceanicola marinus, Oceanicola nitratireducens, Oceanicola nanhaiensis, Oceanicola antarcticus and Oceanicola flagellatus, as Pseudooceanicola batsensis comb. nov., Pseudooceanicola marinus comb. nov., Pseudooceanicola nitratireducens comb. nov., Pseudooceanicola nanhaiensis comb. nov., Pseudooceanicola antarcticus comb. nov., and Pseudooceanicola flagellatus comb. nov.</title>
        <authorList>
            <person name="Lai Q."/>
            <person name="Li G."/>
            <person name="Liu X."/>
            <person name="Du Y."/>
            <person name="Sun F."/>
            <person name="Shao Z."/>
        </authorList>
    </citation>
    <scope>NUCLEOTIDE SEQUENCE [LARGE SCALE GENOMIC DNA]</scope>
    <source>
        <strain evidence="1 2">22II-s11g</strain>
    </source>
</reference>
<dbReference type="eggNOG" id="COG5429">
    <property type="taxonomic scope" value="Bacteria"/>
</dbReference>
<dbReference type="AlphaFoldDB" id="A0A0A0EC15"/>
<dbReference type="PANTHER" id="PTHR36057">
    <property type="match status" value="1"/>
</dbReference>
<proteinExistence type="predicted"/>
<name>A0A0A0EC15_9RHOB</name>
<evidence type="ECO:0000313" key="2">
    <source>
        <dbReference type="Proteomes" id="UP000030004"/>
    </source>
</evidence>
<organism evidence="1 2">
    <name type="scientific">Pseudooceanicola atlanticus</name>
    <dbReference type="NCBI Taxonomy" id="1461694"/>
    <lineage>
        <taxon>Bacteria</taxon>
        <taxon>Pseudomonadati</taxon>
        <taxon>Pseudomonadota</taxon>
        <taxon>Alphaproteobacteria</taxon>
        <taxon>Rhodobacterales</taxon>
        <taxon>Paracoccaceae</taxon>
        <taxon>Pseudooceanicola</taxon>
    </lineage>
</organism>
<dbReference type="PANTHER" id="PTHR36057:SF1">
    <property type="entry name" value="LIPOPROTEIN LIPID ATTACHMENT SITE-LIKE PROTEIN, PUTATIVE (DUF1223)-RELATED"/>
    <property type="match status" value="1"/>
</dbReference>
<keyword evidence="2" id="KW-1185">Reference proteome</keyword>
<evidence type="ECO:0008006" key="3">
    <source>
        <dbReference type="Google" id="ProtNLM"/>
    </source>
</evidence>
<gene>
    <name evidence="1" type="ORF">ATO9_15425</name>
</gene>
<comment type="caution">
    <text evidence="1">The sequence shown here is derived from an EMBL/GenBank/DDBJ whole genome shotgun (WGS) entry which is preliminary data.</text>
</comment>